<dbReference type="SUPFAM" id="SSF54631">
    <property type="entry name" value="CBS-domain pair"/>
    <property type="match status" value="1"/>
</dbReference>
<accession>A0ABV3SE42</accession>
<protein>
    <submittedName>
        <fullName evidence="3">DUF294 nucleotidyltransferase-like domain-containing protein</fullName>
    </submittedName>
</protein>
<dbReference type="SMART" id="SM00479">
    <property type="entry name" value="EXOIII"/>
    <property type="match status" value="1"/>
</dbReference>
<evidence type="ECO:0000313" key="3">
    <source>
        <dbReference type="EMBL" id="MEX0405007.1"/>
    </source>
</evidence>
<dbReference type="InterPro" id="IPR046342">
    <property type="entry name" value="CBS_dom_sf"/>
</dbReference>
<comment type="caution">
    <text evidence="3">The sequence shown here is derived from an EMBL/GenBank/DDBJ whole genome shotgun (WGS) entry which is preliminary data.</text>
</comment>
<dbReference type="Pfam" id="PF03445">
    <property type="entry name" value="DUF294"/>
    <property type="match status" value="1"/>
</dbReference>
<dbReference type="Pfam" id="PF00929">
    <property type="entry name" value="RNase_T"/>
    <property type="match status" value="1"/>
</dbReference>
<dbReference type="InterPro" id="IPR012337">
    <property type="entry name" value="RNaseH-like_sf"/>
</dbReference>
<dbReference type="SUPFAM" id="SSF53098">
    <property type="entry name" value="Ribonuclease H-like"/>
    <property type="match status" value="1"/>
</dbReference>
<organism evidence="3 4">
    <name type="scientific">Aquibium pacificus</name>
    <dbReference type="NCBI Taxonomy" id="3153579"/>
    <lineage>
        <taxon>Bacteria</taxon>
        <taxon>Pseudomonadati</taxon>
        <taxon>Pseudomonadota</taxon>
        <taxon>Alphaproteobacteria</taxon>
        <taxon>Hyphomicrobiales</taxon>
        <taxon>Phyllobacteriaceae</taxon>
        <taxon>Aquibium</taxon>
    </lineage>
</organism>
<gene>
    <name evidence="3" type="ORF">ABGN05_04940</name>
</gene>
<dbReference type="Proteomes" id="UP001556692">
    <property type="component" value="Unassembled WGS sequence"/>
</dbReference>
<dbReference type="InterPro" id="IPR013520">
    <property type="entry name" value="Ribonucl_H"/>
</dbReference>
<dbReference type="Gene3D" id="3.30.420.10">
    <property type="entry name" value="Ribonuclease H-like superfamily/Ribonuclease H"/>
    <property type="match status" value="1"/>
</dbReference>
<dbReference type="InterPro" id="IPR036397">
    <property type="entry name" value="RNaseH_sf"/>
</dbReference>
<evidence type="ECO:0000259" key="2">
    <source>
        <dbReference type="PROSITE" id="PS51371"/>
    </source>
</evidence>
<dbReference type="InterPro" id="IPR000644">
    <property type="entry name" value="CBS_dom"/>
</dbReference>
<dbReference type="Gene3D" id="3.10.580.10">
    <property type="entry name" value="CBS-domain"/>
    <property type="match status" value="1"/>
</dbReference>
<evidence type="ECO:0000313" key="4">
    <source>
        <dbReference type="Proteomes" id="UP001556692"/>
    </source>
</evidence>
<dbReference type="InterPro" id="IPR018821">
    <property type="entry name" value="DUF294_put_nucleoTrafse_sb-bd"/>
</dbReference>
<reference evidence="3 4" key="1">
    <citation type="submission" date="2024-05" db="EMBL/GenBank/DDBJ databases">
        <authorList>
            <person name="Jiang F."/>
        </authorList>
    </citation>
    <scope>NUCLEOTIDE SEQUENCE [LARGE SCALE GENOMIC DNA]</scope>
    <source>
        <strain evidence="3 4">LZ166</strain>
    </source>
</reference>
<evidence type="ECO:0000256" key="1">
    <source>
        <dbReference type="PROSITE-ProRule" id="PRU00703"/>
    </source>
</evidence>
<dbReference type="CDD" id="cd05401">
    <property type="entry name" value="NT_GlnE_GlnD_like"/>
    <property type="match status" value="1"/>
</dbReference>
<proteinExistence type="predicted"/>
<dbReference type="Pfam" id="PF10335">
    <property type="entry name" value="DUF294_C"/>
    <property type="match status" value="1"/>
</dbReference>
<name>A0ABV3SE42_9HYPH</name>
<keyword evidence="1" id="KW-0129">CBS domain</keyword>
<dbReference type="PANTHER" id="PTHR30231">
    <property type="entry name" value="DNA POLYMERASE III SUBUNIT EPSILON"/>
    <property type="match status" value="1"/>
</dbReference>
<keyword evidence="4" id="KW-1185">Reference proteome</keyword>
<dbReference type="SMART" id="SM00116">
    <property type="entry name" value="CBS"/>
    <property type="match status" value="2"/>
</dbReference>
<dbReference type="PROSITE" id="PS51371">
    <property type="entry name" value="CBS"/>
    <property type="match status" value="2"/>
</dbReference>
<dbReference type="PANTHER" id="PTHR30231:SF41">
    <property type="entry name" value="DNA POLYMERASE III SUBUNIT EPSILON"/>
    <property type="match status" value="1"/>
</dbReference>
<dbReference type="CDD" id="cd06127">
    <property type="entry name" value="DEDDh"/>
    <property type="match status" value="1"/>
</dbReference>
<feature type="domain" description="CBS" evidence="2">
    <location>
        <begin position="242"/>
        <end position="304"/>
    </location>
</feature>
<sequence>MKITSGATPLAVLDALAVDTETTGLDTARASLVQIAAVAISGGRVRAQESFETLVDPKIGIPGASTAIHGITNAMTRNAPEFREAWARFGAFACGRVLVGFSIGFDLAILEREARSAGIPWKKPRTLCVRMLASIANPNLPDQSLDMTASWLGIAIEGRHQAPGDAKAAADIFVALLPHLEKRGIRTLAEAERACLALTGQLETHHRAGWAEPVTRPDALAGPRAFGSIDPYAYRHRVADVMSAPPVVVPASATTRDVISLMVERRISSVFVSDTGDTGEPVSAYGIATERDMMRRIAARGEAAFADPVGTYATRPLASIRGAAFVYRAIGRMDRLRIRHLAVRDEHDRLAGVISARDLLRLRAGAAISLDDEIDAAADAKELASAWSTLPAVAEALIGEHIEARNIAEIVSEELRIVTRRAAQLAEAEMASEGLGGPPCPYCVMVLGSGGRGESLLAADQDNAIVFAEGDPDGLEDRWFGSFGEKIAAILNAAGVPYCTGGVMARNAAWRGSSALWLGRISDWVQRSRPEDLLNVDIFFDLRPVWGEFALANTLFDHAYAMGSGNPVFAKLLGERISMGAGPFTLLGGFRTEEGRVDLKKHGLFPLVAFSRALAIRHDLRVRSTRERLEALGGLGIGSESDFDRLVAAHGTILKAMLAQQSRDLLAGIAVSNRVETGALSRPDQAELKAALKALQIIPDLLRSLMFA</sequence>
<dbReference type="EMBL" id="JBDPGJ010000001">
    <property type="protein sequence ID" value="MEX0405007.1"/>
    <property type="molecule type" value="Genomic_DNA"/>
</dbReference>
<dbReference type="InterPro" id="IPR005105">
    <property type="entry name" value="GlnD_Uridyltrans_N"/>
</dbReference>
<dbReference type="Pfam" id="PF00571">
    <property type="entry name" value="CBS"/>
    <property type="match status" value="2"/>
</dbReference>
<feature type="domain" description="CBS" evidence="2">
    <location>
        <begin position="313"/>
        <end position="370"/>
    </location>
</feature>
<dbReference type="RefSeq" id="WP_367952863.1">
    <property type="nucleotide sequence ID" value="NZ_JBDPGJ010000001.1"/>
</dbReference>